<feature type="transmembrane region" description="Helical" evidence="3">
    <location>
        <begin position="70"/>
        <end position="92"/>
    </location>
</feature>
<keyword evidence="5" id="KW-1185">Reference proteome</keyword>
<keyword evidence="3" id="KW-0812">Transmembrane</keyword>
<comment type="similarity">
    <text evidence="1">Belongs to the CPA3 antiporters (TC 2.A.63) subunit G family.</text>
</comment>
<dbReference type="PANTHER" id="PTHR34703:SF1">
    <property type="entry name" value="ANTIPORTER SUBUNIT MNHG2-RELATED"/>
    <property type="match status" value="1"/>
</dbReference>
<evidence type="ECO:0000313" key="4">
    <source>
        <dbReference type="EMBL" id="MBB0231439.1"/>
    </source>
</evidence>
<evidence type="ECO:0000313" key="5">
    <source>
        <dbReference type="Proteomes" id="UP000530234"/>
    </source>
</evidence>
<dbReference type="Proteomes" id="UP000530234">
    <property type="component" value="Unassembled WGS sequence"/>
</dbReference>
<feature type="transmembrane region" description="Helical" evidence="3">
    <location>
        <begin position="12"/>
        <end position="33"/>
    </location>
</feature>
<dbReference type="AlphaFoldDB" id="A0A7W3T5Q8"/>
<evidence type="ECO:0000256" key="3">
    <source>
        <dbReference type="SAM" id="Phobius"/>
    </source>
</evidence>
<reference evidence="5" key="1">
    <citation type="submission" date="2019-10" db="EMBL/GenBank/DDBJ databases">
        <title>Streptomyces sp. nov., a novel actinobacterium isolated from alkaline environment.</title>
        <authorList>
            <person name="Golinska P."/>
        </authorList>
    </citation>
    <scope>NUCLEOTIDE SEQUENCE [LARGE SCALE GENOMIC DNA]</scope>
    <source>
        <strain evidence="5">DSM 42108</strain>
    </source>
</reference>
<dbReference type="Pfam" id="PF03334">
    <property type="entry name" value="PhaG_MnhG_YufB"/>
    <property type="match status" value="1"/>
</dbReference>
<feature type="compositionally biased region" description="Basic and acidic residues" evidence="2">
    <location>
        <begin position="111"/>
        <end position="132"/>
    </location>
</feature>
<comment type="caution">
    <text evidence="4">The sequence shown here is derived from an EMBL/GenBank/DDBJ whole genome shotgun (WGS) entry which is preliminary data.</text>
</comment>
<feature type="region of interest" description="Disordered" evidence="2">
    <location>
        <begin position="98"/>
        <end position="157"/>
    </location>
</feature>
<dbReference type="RefSeq" id="WP_182665811.1">
    <property type="nucleotide sequence ID" value="NZ_VKHS01000516.1"/>
</dbReference>
<sequence length="157" mass="15984">MTGPGAWDAFDIIARALVGLGVFLIAVGTVGLIRLRDAYLRINAVSKAAALGVVCVLLGVMFWNPQPLTVATLLLAVVLQLFTAPLAGYAAGRAAHRSGVPRVAGTDPDDLGPHPDPARDNGEGHDGRHDPDGEGVPAPDASGGGDGRNRPPGSLNG</sequence>
<dbReference type="PANTHER" id="PTHR34703">
    <property type="entry name" value="ANTIPORTER SUBUNIT MNHG2-RELATED"/>
    <property type="match status" value="1"/>
</dbReference>
<organism evidence="4 5">
    <name type="scientific">Streptomyces calidiresistens</name>
    <dbReference type="NCBI Taxonomy" id="1485586"/>
    <lineage>
        <taxon>Bacteria</taxon>
        <taxon>Bacillati</taxon>
        <taxon>Actinomycetota</taxon>
        <taxon>Actinomycetes</taxon>
        <taxon>Kitasatosporales</taxon>
        <taxon>Streptomycetaceae</taxon>
        <taxon>Streptomyces</taxon>
    </lineage>
</organism>
<accession>A0A7W3T5Q8</accession>
<feature type="transmembrane region" description="Helical" evidence="3">
    <location>
        <begin position="45"/>
        <end position="64"/>
    </location>
</feature>
<protein>
    <submittedName>
        <fullName evidence="4">Cation:proton antiporter</fullName>
    </submittedName>
</protein>
<keyword evidence="3" id="KW-1133">Transmembrane helix</keyword>
<name>A0A7W3T5Q8_9ACTN</name>
<proteinExistence type="inferred from homology"/>
<gene>
    <name evidence="4" type="ORF">FOE67_18480</name>
</gene>
<dbReference type="EMBL" id="VKHS01000516">
    <property type="protein sequence ID" value="MBB0231439.1"/>
    <property type="molecule type" value="Genomic_DNA"/>
</dbReference>
<evidence type="ECO:0000256" key="2">
    <source>
        <dbReference type="SAM" id="MobiDB-lite"/>
    </source>
</evidence>
<dbReference type="GO" id="GO:0015385">
    <property type="term" value="F:sodium:proton antiporter activity"/>
    <property type="evidence" value="ECO:0007669"/>
    <property type="project" value="TreeGrafter"/>
</dbReference>
<evidence type="ECO:0000256" key="1">
    <source>
        <dbReference type="ARBA" id="ARBA00008404"/>
    </source>
</evidence>
<dbReference type="InterPro" id="IPR005133">
    <property type="entry name" value="PhaG_MnhG_YufB"/>
</dbReference>
<keyword evidence="3" id="KW-0472">Membrane</keyword>